<dbReference type="Proteomes" id="UP001189757">
    <property type="component" value="Unassembled WGS sequence"/>
</dbReference>
<dbReference type="InterPro" id="IPR039420">
    <property type="entry name" value="WalR-like"/>
</dbReference>
<dbReference type="PANTHER" id="PTHR48111:SF40">
    <property type="entry name" value="PHOSPHATE REGULON TRANSCRIPTIONAL REGULATORY PROTEIN PHOB"/>
    <property type="match status" value="1"/>
</dbReference>
<protein>
    <submittedName>
        <fullName evidence="8">Transcriptional regulatory protein WalR</fullName>
    </submittedName>
</protein>
<dbReference type="Pfam" id="PF00072">
    <property type="entry name" value="Response_reg"/>
    <property type="match status" value="1"/>
</dbReference>
<dbReference type="Gene3D" id="3.40.50.2300">
    <property type="match status" value="1"/>
</dbReference>
<dbReference type="InterPro" id="IPR016032">
    <property type="entry name" value="Sig_transdc_resp-reg_C-effctor"/>
</dbReference>
<dbReference type="Gene3D" id="1.10.10.10">
    <property type="entry name" value="Winged helix-like DNA-binding domain superfamily/Winged helix DNA-binding domain"/>
    <property type="match status" value="1"/>
</dbReference>
<dbReference type="Gene3D" id="6.10.250.690">
    <property type="match status" value="1"/>
</dbReference>
<accession>A0ABN9JRN4</accession>
<name>A0ABN9JRN4_9RALS</name>
<evidence type="ECO:0000256" key="2">
    <source>
        <dbReference type="ARBA" id="ARBA00023012"/>
    </source>
</evidence>
<keyword evidence="2" id="KW-0902">Two-component regulatory system</keyword>
<dbReference type="EMBL" id="CATZLL010000020">
    <property type="protein sequence ID" value="CAJ0822191.1"/>
    <property type="molecule type" value="Genomic_DNA"/>
</dbReference>
<dbReference type="InterPro" id="IPR036388">
    <property type="entry name" value="WH-like_DNA-bd_sf"/>
</dbReference>
<keyword evidence="3 5" id="KW-0238">DNA-binding</keyword>
<comment type="caution">
    <text evidence="8">The sequence shown here is derived from an EMBL/GenBank/DDBJ whole genome shotgun (WGS) entry which is preliminary data.</text>
</comment>
<evidence type="ECO:0000256" key="5">
    <source>
        <dbReference type="PROSITE-ProRule" id="PRU01091"/>
    </source>
</evidence>
<evidence type="ECO:0000256" key="1">
    <source>
        <dbReference type="ARBA" id="ARBA00022553"/>
    </source>
</evidence>
<feature type="modified residue" description="4-aspartylphosphate" evidence="4">
    <location>
        <position position="62"/>
    </location>
</feature>
<dbReference type="SUPFAM" id="SSF46894">
    <property type="entry name" value="C-terminal effector domain of the bipartite response regulators"/>
    <property type="match status" value="1"/>
</dbReference>
<dbReference type="PROSITE" id="PS50110">
    <property type="entry name" value="RESPONSE_REGULATORY"/>
    <property type="match status" value="1"/>
</dbReference>
<evidence type="ECO:0000256" key="3">
    <source>
        <dbReference type="ARBA" id="ARBA00023125"/>
    </source>
</evidence>
<keyword evidence="1 4" id="KW-0597">Phosphoprotein</keyword>
<feature type="domain" description="Response regulatory" evidence="6">
    <location>
        <begin position="13"/>
        <end position="128"/>
    </location>
</feature>
<dbReference type="InterPro" id="IPR001789">
    <property type="entry name" value="Sig_transdc_resp-reg_receiver"/>
</dbReference>
<proteinExistence type="predicted"/>
<dbReference type="PROSITE" id="PS51755">
    <property type="entry name" value="OMPR_PHOB"/>
    <property type="match status" value="1"/>
</dbReference>
<reference evidence="8 9" key="1">
    <citation type="submission" date="2023-07" db="EMBL/GenBank/DDBJ databases">
        <authorList>
            <person name="Peeters C."/>
        </authorList>
    </citation>
    <scope>NUCLEOTIDE SEQUENCE [LARGE SCALE GENOMIC DNA]</scope>
    <source>
        <strain evidence="8 9">LMG 18101</strain>
    </source>
</reference>
<dbReference type="InterPro" id="IPR001867">
    <property type="entry name" value="OmpR/PhoB-type_DNA-bd"/>
</dbReference>
<evidence type="ECO:0000313" key="8">
    <source>
        <dbReference type="EMBL" id="CAJ0822191.1"/>
    </source>
</evidence>
<dbReference type="SMART" id="SM00862">
    <property type="entry name" value="Trans_reg_C"/>
    <property type="match status" value="1"/>
</dbReference>
<keyword evidence="9" id="KW-1185">Reference proteome</keyword>
<gene>
    <name evidence="8" type="primary">walR</name>
    <name evidence="8" type="ORF">LMG18101_04884</name>
</gene>
<dbReference type="Pfam" id="PF00486">
    <property type="entry name" value="Trans_reg_C"/>
    <property type="match status" value="1"/>
</dbReference>
<feature type="DNA-binding region" description="OmpR/PhoB-type" evidence="5">
    <location>
        <begin position="138"/>
        <end position="237"/>
    </location>
</feature>
<dbReference type="CDD" id="cd00383">
    <property type="entry name" value="trans_reg_C"/>
    <property type="match status" value="1"/>
</dbReference>
<feature type="domain" description="OmpR/PhoB-type" evidence="7">
    <location>
        <begin position="138"/>
        <end position="237"/>
    </location>
</feature>
<dbReference type="PANTHER" id="PTHR48111">
    <property type="entry name" value="REGULATOR OF RPOS"/>
    <property type="match status" value="1"/>
</dbReference>
<evidence type="ECO:0000256" key="4">
    <source>
        <dbReference type="PROSITE-ProRule" id="PRU00169"/>
    </source>
</evidence>
<evidence type="ECO:0000259" key="7">
    <source>
        <dbReference type="PROSITE" id="PS51755"/>
    </source>
</evidence>
<organism evidence="8 9">
    <name type="scientific">Ralstonia flaminis</name>
    <dbReference type="NCBI Taxonomy" id="3058597"/>
    <lineage>
        <taxon>Bacteria</taxon>
        <taxon>Pseudomonadati</taxon>
        <taxon>Pseudomonadota</taxon>
        <taxon>Betaproteobacteria</taxon>
        <taxon>Burkholderiales</taxon>
        <taxon>Burkholderiaceae</taxon>
        <taxon>Ralstonia</taxon>
    </lineage>
</organism>
<sequence length="247" mass="28176">MSTAMSTDHEKKRIAVLEDNLAQAQAVQRWLESAGYDVIVEHDGRSFIERIDKEKVDMLLLDWDVPGMTGIEVLIDTRKRVDYLIPIVLLTQHDDERDILHGLESGADDYLVKPASERMLIARVVAQLRKYYPQTQQKKQIEFAGYVLDEASRTATLPDGSQASLPEREFAIAYYLLAHAGRVVSRDALLKHVWGETDREQVGTLATYITRVRNMLRLRTHGLGISSVYRYGYRLERMADAPDSNID</sequence>
<dbReference type="SUPFAM" id="SSF52172">
    <property type="entry name" value="CheY-like"/>
    <property type="match status" value="1"/>
</dbReference>
<evidence type="ECO:0000313" key="9">
    <source>
        <dbReference type="Proteomes" id="UP001189757"/>
    </source>
</evidence>
<dbReference type="InterPro" id="IPR011006">
    <property type="entry name" value="CheY-like_superfamily"/>
</dbReference>
<evidence type="ECO:0000259" key="6">
    <source>
        <dbReference type="PROSITE" id="PS50110"/>
    </source>
</evidence>
<dbReference type="SMART" id="SM00448">
    <property type="entry name" value="REC"/>
    <property type="match status" value="1"/>
</dbReference>
<dbReference type="CDD" id="cd17574">
    <property type="entry name" value="REC_OmpR"/>
    <property type="match status" value="1"/>
</dbReference>